<dbReference type="PANTHER" id="PTHR11715">
    <property type="entry name" value="GLYCINE CLEAVAGE SYSTEM H PROTEIN"/>
    <property type="match status" value="1"/>
</dbReference>
<dbReference type="InterPro" id="IPR002930">
    <property type="entry name" value="GCV_H"/>
</dbReference>
<evidence type="ECO:0000259" key="5">
    <source>
        <dbReference type="PROSITE" id="PS50968"/>
    </source>
</evidence>
<evidence type="ECO:0000313" key="7">
    <source>
        <dbReference type="Proteomes" id="UP000315825"/>
    </source>
</evidence>
<dbReference type="SUPFAM" id="SSF51230">
    <property type="entry name" value="Single hybrid motif"/>
    <property type="match status" value="1"/>
</dbReference>
<dbReference type="InterPro" id="IPR011053">
    <property type="entry name" value="Single_hybrid_motif"/>
</dbReference>
<dbReference type="PROSITE" id="PS50968">
    <property type="entry name" value="BIOTINYL_LIPOYL"/>
    <property type="match status" value="1"/>
</dbReference>
<evidence type="ECO:0000256" key="2">
    <source>
        <dbReference type="ARBA" id="ARBA00022823"/>
    </source>
</evidence>
<gene>
    <name evidence="3 6" type="primary">gcvH</name>
    <name evidence="6" type="ORF">EVA92_04460</name>
</gene>
<dbReference type="GO" id="GO:0005829">
    <property type="term" value="C:cytosol"/>
    <property type="evidence" value="ECO:0007669"/>
    <property type="project" value="TreeGrafter"/>
</dbReference>
<dbReference type="GO" id="GO:0009249">
    <property type="term" value="P:protein lipoylation"/>
    <property type="evidence" value="ECO:0007669"/>
    <property type="project" value="TreeGrafter"/>
</dbReference>
<proteinExistence type="inferred from homology"/>
<dbReference type="Proteomes" id="UP000315825">
    <property type="component" value="Unassembled WGS sequence"/>
</dbReference>
<dbReference type="AlphaFoldDB" id="A0A520MX39"/>
<dbReference type="InterPro" id="IPR003016">
    <property type="entry name" value="2-oxoA_DH_lipoyl-BS"/>
</dbReference>
<protein>
    <recommendedName>
        <fullName evidence="3">Glycine cleavage system H protein</fullName>
    </recommendedName>
</protein>
<comment type="similarity">
    <text evidence="1 3">Belongs to the GcvH family.</text>
</comment>
<comment type="subunit">
    <text evidence="3">The glycine cleavage system is composed of four proteins: P, T, L and H.</text>
</comment>
<name>A0A520MX39_9GAMM</name>
<dbReference type="CDD" id="cd06848">
    <property type="entry name" value="GCS_H"/>
    <property type="match status" value="1"/>
</dbReference>
<dbReference type="PROSITE" id="PS00189">
    <property type="entry name" value="LIPOYL"/>
    <property type="match status" value="1"/>
</dbReference>
<evidence type="ECO:0000256" key="3">
    <source>
        <dbReference type="HAMAP-Rule" id="MF_00272"/>
    </source>
</evidence>
<dbReference type="Gene3D" id="2.40.50.100">
    <property type="match status" value="1"/>
</dbReference>
<dbReference type="NCBIfam" id="NF002270">
    <property type="entry name" value="PRK01202.1"/>
    <property type="match status" value="1"/>
</dbReference>
<dbReference type="EMBL" id="SHBE01000010">
    <property type="protein sequence ID" value="RZO25783.1"/>
    <property type="molecule type" value="Genomic_DNA"/>
</dbReference>
<keyword evidence="2 3" id="KW-0450">Lipoyl</keyword>
<dbReference type="GO" id="GO:0019464">
    <property type="term" value="P:glycine decarboxylation via glycine cleavage system"/>
    <property type="evidence" value="ECO:0007669"/>
    <property type="project" value="UniProtKB-UniRule"/>
</dbReference>
<sequence>MAQIPDNLKFLDSHEWARQEDDGTITVGISDHAQELLGDIVFVELPDIGKNIEKKGDVAVVESVKAASDVYSPISGEVTEVNQVLSDNPEIINTSPYEEGWFFKIKPQDINELAELLDSEAYKKISES</sequence>
<dbReference type="GO" id="GO:0005960">
    <property type="term" value="C:glycine cleavage complex"/>
    <property type="evidence" value="ECO:0007669"/>
    <property type="project" value="InterPro"/>
</dbReference>
<dbReference type="InterPro" id="IPR017453">
    <property type="entry name" value="GCV_H_sub"/>
</dbReference>
<dbReference type="PANTHER" id="PTHR11715:SF3">
    <property type="entry name" value="GLYCINE CLEAVAGE SYSTEM H PROTEIN-RELATED"/>
    <property type="match status" value="1"/>
</dbReference>
<evidence type="ECO:0000313" key="6">
    <source>
        <dbReference type="EMBL" id="RZO25783.1"/>
    </source>
</evidence>
<dbReference type="InterPro" id="IPR033753">
    <property type="entry name" value="GCV_H/Fam206"/>
</dbReference>
<organism evidence="6 7">
    <name type="scientific">SAR86 cluster bacterium</name>
    <dbReference type="NCBI Taxonomy" id="2030880"/>
    <lineage>
        <taxon>Bacteria</taxon>
        <taxon>Pseudomonadati</taxon>
        <taxon>Pseudomonadota</taxon>
        <taxon>Gammaproteobacteria</taxon>
        <taxon>SAR86 cluster</taxon>
    </lineage>
</organism>
<feature type="modified residue" description="N6-lipoyllysine" evidence="3 4">
    <location>
        <position position="65"/>
    </location>
</feature>
<evidence type="ECO:0000256" key="1">
    <source>
        <dbReference type="ARBA" id="ARBA00009249"/>
    </source>
</evidence>
<accession>A0A520MX39</accession>
<dbReference type="InterPro" id="IPR000089">
    <property type="entry name" value="Biotin_lipoyl"/>
</dbReference>
<comment type="cofactor">
    <cofactor evidence="3">
        <name>(R)-lipoate</name>
        <dbReference type="ChEBI" id="CHEBI:83088"/>
    </cofactor>
    <text evidence="3">Binds 1 lipoyl cofactor covalently.</text>
</comment>
<reference evidence="6 7" key="1">
    <citation type="submission" date="2019-02" db="EMBL/GenBank/DDBJ databases">
        <title>Prokaryotic population dynamics and viral predation in marine succession experiment using metagenomics: the confinement effect.</title>
        <authorList>
            <person name="Haro-Moreno J.M."/>
            <person name="Rodriguez-Valera F."/>
            <person name="Lopez-Perez M."/>
        </authorList>
    </citation>
    <scope>NUCLEOTIDE SEQUENCE [LARGE SCALE GENOMIC DNA]</scope>
    <source>
        <strain evidence="6">MED-G159</strain>
    </source>
</reference>
<comment type="function">
    <text evidence="3">The glycine cleavage system catalyzes the degradation of glycine. The H protein shuttles the methylamine group of glycine from the P protein to the T protein.</text>
</comment>
<evidence type="ECO:0000256" key="4">
    <source>
        <dbReference type="PIRSR" id="PIRSR617453-50"/>
    </source>
</evidence>
<dbReference type="HAMAP" id="MF_00272">
    <property type="entry name" value="GcvH"/>
    <property type="match status" value="1"/>
</dbReference>
<dbReference type="NCBIfam" id="TIGR00527">
    <property type="entry name" value="gcvH"/>
    <property type="match status" value="1"/>
</dbReference>
<comment type="caution">
    <text evidence="6">The sequence shown here is derived from an EMBL/GenBank/DDBJ whole genome shotgun (WGS) entry which is preliminary data.</text>
</comment>
<feature type="domain" description="Lipoyl-binding" evidence="5">
    <location>
        <begin position="24"/>
        <end position="106"/>
    </location>
</feature>
<dbReference type="Pfam" id="PF01597">
    <property type="entry name" value="GCV_H"/>
    <property type="match status" value="1"/>
</dbReference>